<proteinExistence type="predicted"/>
<sequence length="382" mass="40286">MSKTNTDALAEKTAKLAENLLTLSDNGELPTEVRNQALDSLSPDVEQAAAEKRNQAETDRRNREAALMTVGAAFRGGNQPDKAEWRGLIPDNDEWRALVNEGTPSAGGYSVPAGVSNKWIDKLRTQSVFMAAPGLNVVPFSNAKFTIPQLATSSDPAYTAEGAQIAEGTLTFAGPTLDPIKFASLFTASSEVIEDSAVDVPNLVSSTMLRDLTNKVDRSLFAGTGTNDLAGLSLAANSTAMSLAAGVTAVRWDDVIDAYVSILTQGGMPTVIWAHPLQWAALVKARENGASGGAYLAGTPSGDPIRSAMGLPILPSANVPVRTVFVADGTRLYVGIRRDFALSKSVDYKFDSDVTSWRLTHRIAGVKAAEATSCVKIVAAAS</sequence>
<evidence type="ECO:0000256" key="1">
    <source>
        <dbReference type="ARBA" id="ARBA00004328"/>
    </source>
</evidence>
<feature type="domain" description="Phage capsid-like C-terminal" evidence="2">
    <location>
        <begin position="107"/>
        <end position="366"/>
    </location>
</feature>
<gene>
    <name evidence="3" type="ORF">OWR29_45275</name>
</gene>
<evidence type="ECO:0000313" key="4">
    <source>
        <dbReference type="Proteomes" id="UP001151002"/>
    </source>
</evidence>
<dbReference type="SUPFAM" id="SSF56563">
    <property type="entry name" value="Major capsid protein gp5"/>
    <property type="match status" value="1"/>
</dbReference>
<dbReference type="Gene3D" id="3.30.2320.10">
    <property type="entry name" value="hypothetical protein PF0899 domain"/>
    <property type="match status" value="1"/>
</dbReference>
<accession>A0ABT4BI44</accession>
<protein>
    <submittedName>
        <fullName evidence="3">Phage major capsid protein</fullName>
    </submittedName>
</protein>
<dbReference type="Gene3D" id="3.30.2400.10">
    <property type="entry name" value="Major capsid protein gp5"/>
    <property type="match status" value="1"/>
</dbReference>
<dbReference type="Proteomes" id="UP001151002">
    <property type="component" value="Unassembled WGS sequence"/>
</dbReference>
<dbReference type="Pfam" id="PF05065">
    <property type="entry name" value="Phage_capsid"/>
    <property type="match status" value="1"/>
</dbReference>
<dbReference type="InterPro" id="IPR054612">
    <property type="entry name" value="Phage_capsid-like_C"/>
</dbReference>
<evidence type="ECO:0000313" key="3">
    <source>
        <dbReference type="EMBL" id="MCY1145258.1"/>
    </source>
</evidence>
<reference evidence="3" key="1">
    <citation type="submission" date="2022-11" db="EMBL/GenBank/DDBJ databases">
        <authorList>
            <person name="Somphong A."/>
            <person name="Phongsopitanun W."/>
        </authorList>
    </citation>
    <scope>NUCLEOTIDE SEQUENCE</scope>
    <source>
        <strain evidence="3">Pm04-4</strain>
    </source>
</reference>
<keyword evidence="4" id="KW-1185">Reference proteome</keyword>
<dbReference type="RefSeq" id="WP_267569861.1">
    <property type="nucleotide sequence ID" value="NZ_JAPNTZ010000024.1"/>
</dbReference>
<name>A0ABT4BI44_9ACTN</name>
<organism evidence="3 4">
    <name type="scientific">Paractinoplanes pyxinae</name>
    <dbReference type="NCBI Taxonomy" id="2997416"/>
    <lineage>
        <taxon>Bacteria</taxon>
        <taxon>Bacillati</taxon>
        <taxon>Actinomycetota</taxon>
        <taxon>Actinomycetes</taxon>
        <taxon>Micromonosporales</taxon>
        <taxon>Micromonosporaceae</taxon>
        <taxon>Paractinoplanes</taxon>
    </lineage>
</organism>
<dbReference type="NCBIfam" id="TIGR01554">
    <property type="entry name" value="major_cap_HK97"/>
    <property type="match status" value="1"/>
</dbReference>
<dbReference type="InterPro" id="IPR024455">
    <property type="entry name" value="Phage_capsid"/>
</dbReference>
<comment type="caution">
    <text evidence="3">The sequence shown here is derived from an EMBL/GenBank/DDBJ whole genome shotgun (WGS) entry which is preliminary data.</text>
</comment>
<evidence type="ECO:0000259" key="2">
    <source>
        <dbReference type="Pfam" id="PF05065"/>
    </source>
</evidence>
<comment type="subcellular location">
    <subcellularLocation>
        <location evidence="1">Virion</location>
    </subcellularLocation>
</comment>
<dbReference type="EMBL" id="JAPNTZ010000024">
    <property type="protein sequence ID" value="MCY1145258.1"/>
    <property type="molecule type" value="Genomic_DNA"/>
</dbReference>